<dbReference type="Gene3D" id="3.30.70.270">
    <property type="match status" value="1"/>
</dbReference>
<organism evidence="5 6">
    <name type="scientific">Saccharopolyspora gloriosae</name>
    <dbReference type="NCBI Taxonomy" id="455344"/>
    <lineage>
        <taxon>Bacteria</taxon>
        <taxon>Bacillati</taxon>
        <taxon>Actinomycetota</taxon>
        <taxon>Actinomycetes</taxon>
        <taxon>Pseudonocardiales</taxon>
        <taxon>Pseudonocardiaceae</taxon>
        <taxon>Saccharopolyspora</taxon>
    </lineage>
</organism>
<dbReference type="InterPro" id="IPR052155">
    <property type="entry name" value="Biofilm_reg_signaling"/>
</dbReference>
<dbReference type="NCBIfam" id="TIGR00254">
    <property type="entry name" value="GGDEF"/>
    <property type="match status" value="1"/>
</dbReference>
<dbReference type="InterPro" id="IPR035919">
    <property type="entry name" value="EAL_sf"/>
</dbReference>
<name>A0A840NKR3_9PSEU</name>
<sequence>MEVDPVAEHSIGPELDREFLDLALTANGAVRWSLSLKDDTITWTRGMDALLGVPGESDEALRDRLVDLIAPMAVSARASAAWHDLDLEQPLGDDDAGEPRFIHFHARRFRDHDAGDHLIGVAADVTRVHQDRQTLTDLADRYRLLVELSPDAICVHQDGLVRYANSATLSILGIDSPERVIGRPITDFVETRSVPKMNERLRSLTLPGSRTKPAEADLNRFDGTTVPVEVVSVLTTWEGRPALQVILRDITDKKAAEASLRYQAALVQHVSNAIIAIDHDAVVTSWNPAAEAVYGISAKHALGRPVEELVGAALRPAELLATGGVSEALHRRGDGSALVVRVSAAEMDGGYVLVCADETARRHAERTFATVIDALDEGVLVINPTAIVESANPAAQRILGAQPTEIVGVNADAWPMFDENGDRVTEQTRPSATTLRTGQPVNSRVLRVQRGDGQSVWLAVTARALNPDDRPPYRVLVSFSDITESRAARERLEHEATHDPLTGLANRTLVLRHLDAAVNSPHREQALTVLFVDLDNFKIVNDSLGHGVGDEVLRNIGQRLVRATDDREFVGRLGGDEFVIATQNPFDQEELSVRADQLLRTLTEPTHVEGIRLHVDASIGIVVSRPGDTRSAQDLLRDADVAMYRAKAQGRGRYTFFDVELRERVQRHMLLEQDLRHAVSQQQLWVAYQPVVDLKSEQVIGAEGLLRWTHPEHGSISPAEFIPLAEESDLINEIGEFMLRTVTREFAELRREHGAALQINANLSPRQLGAPRLHDIVRNALDDAGMPPEALCLEVTENALMQDATSAVRALRDLRKLGAFLAIDDFGTGYSSLAQLRRLPLDTLKIDRSFVSDLGESEDVQAIVTSIVAMAHAVGLSVVGEGVETAEQLEILQRIGCDLGQGFLFGKPAPLNDFASLRSIASR</sequence>
<reference evidence="5 6" key="1">
    <citation type="submission" date="2020-08" db="EMBL/GenBank/DDBJ databases">
        <title>Sequencing the genomes of 1000 actinobacteria strains.</title>
        <authorList>
            <person name="Klenk H.-P."/>
        </authorList>
    </citation>
    <scope>NUCLEOTIDE SEQUENCE [LARGE SCALE GENOMIC DNA]</scope>
    <source>
        <strain evidence="5 6">DSM 45582</strain>
    </source>
</reference>
<dbReference type="InterPro" id="IPR029787">
    <property type="entry name" value="Nucleotide_cyclase"/>
</dbReference>
<feature type="domain" description="EAL" evidence="3">
    <location>
        <begin position="668"/>
        <end position="922"/>
    </location>
</feature>
<dbReference type="InterPro" id="IPR001633">
    <property type="entry name" value="EAL_dom"/>
</dbReference>
<comment type="caution">
    <text evidence="5">The sequence shown here is derived from an EMBL/GenBank/DDBJ whole genome shotgun (WGS) entry which is preliminary data.</text>
</comment>
<dbReference type="Gene3D" id="3.20.20.450">
    <property type="entry name" value="EAL domain"/>
    <property type="match status" value="1"/>
</dbReference>
<feature type="domain" description="PAC" evidence="2">
    <location>
        <begin position="212"/>
        <end position="262"/>
    </location>
</feature>
<dbReference type="InterPro" id="IPR000700">
    <property type="entry name" value="PAS-assoc_C"/>
</dbReference>
<dbReference type="RefSeq" id="WP_184478614.1">
    <property type="nucleotide sequence ID" value="NZ_JACHIV010000001.1"/>
</dbReference>
<evidence type="ECO:0000259" key="4">
    <source>
        <dbReference type="PROSITE" id="PS50887"/>
    </source>
</evidence>
<dbReference type="InterPro" id="IPR000160">
    <property type="entry name" value="GGDEF_dom"/>
</dbReference>
<evidence type="ECO:0000259" key="1">
    <source>
        <dbReference type="PROSITE" id="PS50112"/>
    </source>
</evidence>
<dbReference type="SUPFAM" id="SSF55073">
    <property type="entry name" value="Nucleotide cyclase"/>
    <property type="match status" value="1"/>
</dbReference>
<gene>
    <name evidence="5" type="ORF">BJ969_001935</name>
</gene>
<accession>A0A840NKR3</accession>
<dbReference type="InterPro" id="IPR043128">
    <property type="entry name" value="Rev_trsase/Diguanyl_cyclase"/>
</dbReference>
<dbReference type="GO" id="GO:0006355">
    <property type="term" value="P:regulation of DNA-templated transcription"/>
    <property type="evidence" value="ECO:0007669"/>
    <property type="project" value="InterPro"/>
</dbReference>
<evidence type="ECO:0000313" key="5">
    <source>
        <dbReference type="EMBL" id="MBB5068847.1"/>
    </source>
</evidence>
<dbReference type="Gene3D" id="3.30.450.20">
    <property type="entry name" value="PAS domain"/>
    <property type="match status" value="3"/>
</dbReference>
<dbReference type="PROSITE" id="PS50112">
    <property type="entry name" value="PAS"/>
    <property type="match status" value="2"/>
</dbReference>
<dbReference type="InterPro" id="IPR035965">
    <property type="entry name" value="PAS-like_dom_sf"/>
</dbReference>
<dbReference type="EMBL" id="JACHIV010000001">
    <property type="protein sequence ID" value="MBB5068847.1"/>
    <property type="molecule type" value="Genomic_DNA"/>
</dbReference>
<dbReference type="Pfam" id="PF00989">
    <property type="entry name" value="PAS"/>
    <property type="match status" value="2"/>
</dbReference>
<dbReference type="SUPFAM" id="SSF55785">
    <property type="entry name" value="PYP-like sensor domain (PAS domain)"/>
    <property type="match status" value="3"/>
</dbReference>
<feature type="domain" description="GGDEF" evidence="4">
    <location>
        <begin position="525"/>
        <end position="659"/>
    </location>
</feature>
<dbReference type="AlphaFoldDB" id="A0A840NKR3"/>
<dbReference type="CDD" id="cd00130">
    <property type="entry name" value="PAS"/>
    <property type="match status" value="3"/>
</dbReference>
<dbReference type="PROSITE" id="PS50883">
    <property type="entry name" value="EAL"/>
    <property type="match status" value="1"/>
</dbReference>
<dbReference type="InterPro" id="IPR013767">
    <property type="entry name" value="PAS_fold"/>
</dbReference>
<evidence type="ECO:0000259" key="3">
    <source>
        <dbReference type="PROSITE" id="PS50883"/>
    </source>
</evidence>
<dbReference type="InterPro" id="IPR000014">
    <property type="entry name" value="PAS"/>
</dbReference>
<protein>
    <submittedName>
        <fullName evidence="5">Diguanylate cyclase (GGDEF)-like protein/PAS domain S-box-containing protein</fullName>
    </submittedName>
</protein>
<evidence type="ECO:0000313" key="6">
    <source>
        <dbReference type="Proteomes" id="UP000580474"/>
    </source>
</evidence>
<dbReference type="SMART" id="SM00267">
    <property type="entry name" value="GGDEF"/>
    <property type="match status" value="1"/>
</dbReference>
<evidence type="ECO:0000259" key="2">
    <source>
        <dbReference type="PROSITE" id="PS50113"/>
    </source>
</evidence>
<dbReference type="NCBIfam" id="TIGR00229">
    <property type="entry name" value="sensory_box"/>
    <property type="match status" value="3"/>
</dbReference>
<dbReference type="CDD" id="cd01949">
    <property type="entry name" value="GGDEF"/>
    <property type="match status" value="1"/>
</dbReference>
<feature type="domain" description="PAC" evidence="2">
    <location>
        <begin position="439"/>
        <end position="494"/>
    </location>
</feature>
<dbReference type="PANTHER" id="PTHR44757">
    <property type="entry name" value="DIGUANYLATE CYCLASE DGCP"/>
    <property type="match status" value="1"/>
</dbReference>
<dbReference type="Proteomes" id="UP000580474">
    <property type="component" value="Unassembled WGS sequence"/>
</dbReference>
<dbReference type="PROSITE" id="PS50113">
    <property type="entry name" value="PAC"/>
    <property type="match status" value="2"/>
</dbReference>
<dbReference type="CDD" id="cd01948">
    <property type="entry name" value="EAL"/>
    <property type="match status" value="1"/>
</dbReference>
<keyword evidence="6" id="KW-1185">Reference proteome</keyword>
<dbReference type="SMART" id="SM00091">
    <property type="entry name" value="PAS"/>
    <property type="match status" value="3"/>
</dbReference>
<proteinExistence type="predicted"/>
<dbReference type="Pfam" id="PF00563">
    <property type="entry name" value="EAL"/>
    <property type="match status" value="1"/>
</dbReference>
<dbReference type="PANTHER" id="PTHR44757:SF2">
    <property type="entry name" value="BIOFILM ARCHITECTURE MAINTENANCE PROTEIN MBAA"/>
    <property type="match status" value="1"/>
</dbReference>
<dbReference type="Pfam" id="PF13426">
    <property type="entry name" value="PAS_9"/>
    <property type="match status" value="1"/>
</dbReference>
<dbReference type="SUPFAM" id="SSF141868">
    <property type="entry name" value="EAL domain-like"/>
    <property type="match status" value="1"/>
</dbReference>
<dbReference type="SMART" id="SM00052">
    <property type="entry name" value="EAL"/>
    <property type="match status" value="1"/>
</dbReference>
<feature type="domain" description="PAS" evidence="1">
    <location>
        <begin position="259"/>
        <end position="310"/>
    </location>
</feature>
<feature type="domain" description="PAS" evidence="1">
    <location>
        <begin position="364"/>
        <end position="408"/>
    </location>
</feature>
<dbReference type="PROSITE" id="PS50887">
    <property type="entry name" value="GGDEF"/>
    <property type="match status" value="1"/>
</dbReference>
<dbReference type="Pfam" id="PF00990">
    <property type="entry name" value="GGDEF"/>
    <property type="match status" value="1"/>
</dbReference>